<protein>
    <submittedName>
        <fullName evidence="1">Uncharacterized protein</fullName>
    </submittedName>
</protein>
<evidence type="ECO:0000313" key="1">
    <source>
        <dbReference type="EMBL" id="KDC51360.1"/>
    </source>
</evidence>
<evidence type="ECO:0000313" key="2">
    <source>
        <dbReference type="Proteomes" id="UP000027154"/>
    </source>
</evidence>
<dbReference type="Proteomes" id="UP000027154">
    <property type="component" value="Unassembled WGS sequence"/>
</dbReference>
<name>A0ABD3YA12_9GAMM</name>
<comment type="caution">
    <text evidence="1">The sequence shown here is derived from an EMBL/GenBank/DDBJ whole genome shotgun (WGS) entry which is preliminary data.</text>
</comment>
<organism evidence="1 2">
    <name type="scientific">Pseudoalteromonas fuliginea</name>
    <dbReference type="NCBI Taxonomy" id="1872678"/>
    <lineage>
        <taxon>Bacteria</taxon>
        <taxon>Pseudomonadati</taxon>
        <taxon>Pseudomonadota</taxon>
        <taxon>Gammaproteobacteria</taxon>
        <taxon>Alteromonadales</taxon>
        <taxon>Pseudoalteromonadaceae</taxon>
        <taxon>Pseudoalteromonas</taxon>
    </lineage>
</organism>
<reference evidence="1 2" key="1">
    <citation type="submission" date="2014-04" db="EMBL/GenBank/DDBJ databases">
        <title>Pseudoalteromonas galatheae sp. nov., isolated from a deep-sea polychaete near Canal Concepcion, Chile.</title>
        <authorList>
            <person name="Machado H.R."/>
            <person name="Gram L."/>
            <person name="Vynne N.G."/>
        </authorList>
    </citation>
    <scope>NUCLEOTIDE SEQUENCE [LARGE SCALE GENOMIC DNA]</scope>
    <source>
        <strain evidence="1 2">KMM216</strain>
    </source>
</reference>
<dbReference type="AlphaFoldDB" id="A0ABD3YA12"/>
<gene>
    <name evidence="1" type="ORF">DC53_09175</name>
</gene>
<proteinExistence type="predicted"/>
<accession>A0ABD3YA12</accession>
<dbReference type="RefSeq" id="WP_033029438.1">
    <property type="nucleotide sequence ID" value="NZ_JJNZ01000026.1"/>
</dbReference>
<dbReference type="EMBL" id="JJNZ01000026">
    <property type="protein sequence ID" value="KDC51360.1"/>
    <property type="molecule type" value="Genomic_DNA"/>
</dbReference>
<sequence>MGNGYSTTTHVDFTLFDVKRCGLYKKWDEPPLALSVKELIEQIKKWGIISQKPLIETSVYSNEKILLPAYLWGVEECPITGNSIIALWNEIENHKGAINYVSGSKPVGTGTIDATKAKAGQIPGFMSIFWVIPSRNIIVAINTEDHSSLGIIQLRKYLNGFLNGFSEQIIRTSAENGEHTAFTLQQRNLNSPTDARIPDSKLKSSIQIQPLKLKGEIKFIKSNVVSVRKLIRKVRVRINHKEEYWHGIKDKIGFLFHSNEPTDNREIKIEYPTTINAKDVDFFVKQYIDNSYSNAYDVTFVFTGDIPNKSLSGIKAEEKFPGLKIKYSTDNTPVLLELLTELNANFLSKVDGMLSKRA</sequence>